<dbReference type="Proteomes" id="UP000243937">
    <property type="component" value="Chromosome"/>
</dbReference>
<dbReference type="KEGG" id="opf:CBP31_08165"/>
<sequence>MAQPDAASVASNISQELFSMLEREEQQLDSFTRKRIERDINKVTDIAKRLFLSGLLSVVYNEIEKGIDACEQAIRLAPHDLVMWENYTTMIWRIKGTLASYRVRLRSLDYINQPSFLLSTLLIQQQLNDFKAALETVDLLEKILGTESAKKLFNELGDLTVDEMIELNKKPQAETAKDVTKLMFSLAEEEHNFKVKTTFRELETDSDTFCIEMFLPNIKLEELKSINRQLLAKRRELGLATSEVVGLFREYLSADESQILEA</sequence>
<evidence type="ECO:0000313" key="1">
    <source>
        <dbReference type="EMBL" id="ART82596.1"/>
    </source>
</evidence>
<protein>
    <submittedName>
        <fullName evidence="1">Uncharacterized protein</fullName>
    </submittedName>
</protein>
<keyword evidence="2" id="KW-1185">Reference proteome</keyword>
<gene>
    <name evidence="1" type="ORF">CBP31_08165</name>
</gene>
<name>A0A1Y0D5Z5_9GAMM</name>
<dbReference type="AlphaFoldDB" id="A0A1Y0D5Z5"/>
<proteinExistence type="predicted"/>
<reference evidence="1 2" key="1">
    <citation type="journal article" date="2014" name="Int. J. Syst. Evol. Microbiol.">
        <title>Oceanisphaera profunda sp. nov., a marine bacterium isolated from deep-sea sediment, and emended description of the genus Oceanisphaera.</title>
        <authorList>
            <person name="Xu Z."/>
            <person name="Zhang X.Y."/>
            <person name="Su H.N."/>
            <person name="Yu Z.C."/>
            <person name="Liu C."/>
            <person name="Li H."/>
            <person name="Chen X.L."/>
            <person name="Song X.Y."/>
            <person name="Xie B.B."/>
            <person name="Qin Q.L."/>
            <person name="Zhou B.C."/>
            <person name="Shi M."/>
            <person name="Huang Y."/>
            <person name="Zhang Y.Z."/>
        </authorList>
    </citation>
    <scope>NUCLEOTIDE SEQUENCE [LARGE SCALE GENOMIC DNA]</scope>
    <source>
        <strain evidence="1 2">SM1222</strain>
    </source>
</reference>
<organism evidence="1 2">
    <name type="scientific">Oceanisphaera profunda</name>
    <dbReference type="NCBI Taxonomy" id="1416627"/>
    <lineage>
        <taxon>Bacteria</taxon>
        <taxon>Pseudomonadati</taxon>
        <taxon>Pseudomonadota</taxon>
        <taxon>Gammaproteobacteria</taxon>
        <taxon>Aeromonadales</taxon>
        <taxon>Aeromonadaceae</taxon>
        <taxon>Oceanisphaera</taxon>
    </lineage>
</organism>
<dbReference type="OrthoDB" id="6627446at2"/>
<evidence type="ECO:0000313" key="2">
    <source>
        <dbReference type="Proteomes" id="UP000243937"/>
    </source>
</evidence>
<dbReference type="RefSeq" id="WP_087036213.1">
    <property type="nucleotide sequence ID" value="NZ_CP021377.1"/>
</dbReference>
<accession>A0A1Y0D5Z5</accession>
<dbReference type="EMBL" id="CP021377">
    <property type="protein sequence ID" value="ART82596.1"/>
    <property type="molecule type" value="Genomic_DNA"/>
</dbReference>